<dbReference type="InterPro" id="IPR023346">
    <property type="entry name" value="Lysozyme-like_dom_sf"/>
</dbReference>
<evidence type="ECO:0000256" key="2">
    <source>
        <dbReference type="SAM" id="Phobius"/>
    </source>
</evidence>
<protein>
    <recommendedName>
        <fullName evidence="3">Transglycosylase SLT domain-containing protein</fullName>
    </recommendedName>
</protein>
<dbReference type="InterPro" id="IPR031304">
    <property type="entry name" value="SLT_2"/>
</dbReference>
<dbReference type="PANTHER" id="PTHR30163:SF8">
    <property type="entry name" value="LYTIC MUREIN TRANSGLYCOSYLASE"/>
    <property type="match status" value="1"/>
</dbReference>
<dbReference type="Pfam" id="PF13406">
    <property type="entry name" value="SLT_2"/>
    <property type="match status" value="1"/>
</dbReference>
<dbReference type="CDD" id="cd13399">
    <property type="entry name" value="Slt35-like"/>
    <property type="match status" value="1"/>
</dbReference>
<sequence length="262" mass="27677">MNKGAARWLGCGCGGVLLMMILVIAFVAWAIATSDGSSPVKTRQPVPDNVPPAAGEPVPPIDVHTAGRTSDKLGFWAEPIAASTGIPEPALRAYGNAALIAQDAWPQCHLAWTTLAGIGQVETRHGTYTGKLFDSAHIDENGVVTPPIIGIALDGSSGVAEIPDTDHGQFDNDPQFDRAVGPMQFIPDSWHRYGLDASGDGFADPHQIDDAALGAAKHLCENNRDLSTPEGWTQGVLSYNRSQQYLIDVRDAAASYALGQPA</sequence>
<dbReference type="OrthoDB" id="9796191at2"/>
<organism evidence="4 5">
    <name type="scientific">Corynebacterium tapiri</name>
    <dbReference type="NCBI Taxonomy" id="1448266"/>
    <lineage>
        <taxon>Bacteria</taxon>
        <taxon>Bacillati</taxon>
        <taxon>Actinomycetota</taxon>
        <taxon>Actinomycetes</taxon>
        <taxon>Mycobacteriales</taxon>
        <taxon>Corynebacteriaceae</taxon>
        <taxon>Corynebacterium</taxon>
    </lineage>
</organism>
<dbReference type="SUPFAM" id="SSF53955">
    <property type="entry name" value="Lysozyme-like"/>
    <property type="match status" value="1"/>
</dbReference>
<dbReference type="PANTHER" id="PTHR30163">
    <property type="entry name" value="MEMBRANE-BOUND LYTIC MUREIN TRANSGLYCOSYLASE B"/>
    <property type="match status" value="1"/>
</dbReference>
<keyword evidence="5" id="KW-1185">Reference proteome</keyword>
<dbReference type="EMBL" id="VDHJ01000001">
    <property type="protein sequence ID" value="TNM00481.1"/>
    <property type="molecule type" value="Genomic_DNA"/>
</dbReference>
<evidence type="ECO:0000259" key="3">
    <source>
        <dbReference type="Pfam" id="PF13406"/>
    </source>
</evidence>
<feature type="region of interest" description="Disordered" evidence="1">
    <location>
        <begin position="36"/>
        <end position="60"/>
    </location>
</feature>
<feature type="transmembrane region" description="Helical" evidence="2">
    <location>
        <begin position="7"/>
        <end position="32"/>
    </location>
</feature>
<evidence type="ECO:0000313" key="5">
    <source>
        <dbReference type="Proteomes" id="UP000312032"/>
    </source>
</evidence>
<dbReference type="Gene3D" id="1.10.530.10">
    <property type="match status" value="1"/>
</dbReference>
<evidence type="ECO:0000256" key="1">
    <source>
        <dbReference type="SAM" id="MobiDB-lite"/>
    </source>
</evidence>
<accession>A0A5C4U7Y2</accession>
<dbReference type="InterPro" id="IPR043426">
    <property type="entry name" value="MltB-like"/>
</dbReference>
<dbReference type="GO" id="GO:0009253">
    <property type="term" value="P:peptidoglycan catabolic process"/>
    <property type="evidence" value="ECO:0007669"/>
    <property type="project" value="TreeGrafter"/>
</dbReference>
<gene>
    <name evidence="4" type="ORF">FHE74_00595</name>
</gene>
<dbReference type="AlphaFoldDB" id="A0A5C4U7Y2"/>
<keyword evidence="2" id="KW-0812">Transmembrane</keyword>
<dbReference type="GO" id="GO:0008933">
    <property type="term" value="F:peptidoglycan lytic transglycosylase activity"/>
    <property type="evidence" value="ECO:0007669"/>
    <property type="project" value="TreeGrafter"/>
</dbReference>
<name>A0A5C4U7Y2_9CORY</name>
<keyword evidence="2" id="KW-1133">Transmembrane helix</keyword>
<proteinExistence type="predicted"/>
<feature type="domain" description="Transglycosylase SLT" evidence="3">
    <location>
        <begin position="179"/>
        <end position="221"/>
    </location>
</feature>
<comment type="caution">
    <text evidence="4">The sequence shown here is derived from an EMBL/GenBank/DDBJ whole genome shotgun (WGS) entry which is preliminary data.</text>
</comment>
<evidence type="ECO:0000313" key="4">
    <source>
        <dbReference type="EMBL" id="TNM00481.1"/>
    </source>
</evidence>
<keyword evidence="2" id="KW-0472">Membrane</keyword>
<reference evidence="4 5" key="1">
    <citation type="submission" date="2019-06" db="EMBL/GenBank/DDBJ databases">
        <authorList>
            <person name="Li J."/>
        </authorList>
    </citation>
    <scope>NUCLEOTIDE SEQUENCE [LARGE SCALE GENOMIC DNA]</scope>
    <source>
        <strain evidence="4 5">LMG 28165</strain>
    </source>
</reference>
<dbReference type="RefSeq" id="WP_139464479.1">
    <property type="nucleotide sequence ID" value="NZ_VDHJ01000001.1"/>
</dbReference>
<dbReference type="Proteomes" id="UP000312032">
    <property type="component" value="Unassembled WGS sequence"/>
</dbReference>